<evidence type="ECO:0000259" key="5">
    <source>
        <dbReference type="SMART" id="SM00382"/>
    </source>
</evidence>
<keyword evidence="2 4" id="KW-0547">Nucleotide-binding</keyword>
<dbReference type="OrthoDB" id="4962at10239"/>
<keyword evidence="4" id="KW-1194">Viral DNA replication</keyword>
<dbReference type="Pfam" id="PF21328">
    <property type="entry name" value="Gp44_lid"/>
    <property type="match status" value="1"/>
</dbReference>
<organism evidence="6 7">
    <name type="scientific">Aeromonas phage PX29</name>
    <dbReference type="NCBI Taxonomy" id="926067"/>
    <lineage>
        <taxon>Viruses</taxon>
        <taxon>Duplodnaviria</taxon>
        <taxon>Heunggongvirae</taxon>
        <taxon>Uroviricota</taxon>
        <taxon>Caudoviricetes</taxon>
        <taxon>Pantevenvirales</taxon>
        <taxon>Straboviridae</taxon>
        <taxon>Angelvirus</taxon>
        <taxon>Angelvirus px29</taxon>
    </lineage>
</organism>
<dbReference type="KEGG" id="vg:18559942"/>
<dbReference type="HAMAP" id="MF_04162">
    <property type="entry name" value="T4_Clamp_Loader_L"/>
    <property type="match status" value="1"/>
</dbReference>
<keyword evidence="4" id="KW-0378">Hydrolase</keyword>
<dbReference type="GO" id="GO:0003689">
    <property type="term" value="F:DNA clamp loader activity"/>
    <property type="evidence" value="ECO:0007669"/>
    <property type="project" value="UniProtKB-UniRule"/>
</dbReference>
<evidence type="ECO:0000256" key="2">
    <source>
        <dbReference type="ARBA" id="ARBA00022741"/>
    </source>
</evidence>
<dbReference type="Gene3D" id="1.10.8.60">
    <property type="match status" value="1"/>
</dbReference>
<dbReference type="Proteomes" id="UP000008726">
    <property type="component" value="Segment"/>
</dbReference>
<feature type="binding site" evidence="4">
    <location>
        <position position="26"/>
    </location>
    <ligand>
        <name>ATP</name>
        <dbReference type="ChEBI" id="CHEBI:30616"/>
    </ligand>
</feature>
<dbReference type="GO" id="GO:0006261">
    <property type="term" value="P:DNA-templated DNA replication"/>
    <property type="evidence" value="ECO:0007669"/>
    <property type="project" value="TreeGrafter"/>
</dbReference>
<dbReference type="Gene3D" id="3.40.50.300">
    <property type="entry name" value="P-loop containing nucleotide triphosphate hydrolases"/>
    <property type="match status" value="1"/>
</dbReference>
<dbReference type="SUPFAM" id="SSF52540">
    <property type="entry name" value="P-loop containing nucleoside triphosphate hydrolases"/>
    <property type="match status" value="1"/>
</dbReference>
<dbReference type="Gene3D" id="1.20.272.10">
    <property type="match status" value="1"/>
</dbReference>
<feature type="binding site" evidence="4">
    <location>
        <begin position="55"/>
        <end position="60"/>
    </location>
    <ligand>
        <name>ATP</name>
        <dbReference type="ChEBI" id="CHEBI:30616"/>
    </ligand>
</feature>
<dbReference type="GO" id="GO:0006281">
    <property type="term" value="P:DNA repair"/>
    <property type="evidence" value="ECO:0007669"/>
    <property type="project" value="TreeGrafter"/>
</dbReference>
<dbReference type="GO" id="GO:0005524">
    <property type="term" value="F:ATP binding"/>
    <property type="evidence" value="ECO:0007669"/>
    <property type="project" value="UniProtKB-UniRule"/>
</dbReference>
<dbReference type="PANTHER" id="PTHR11669">
    <property type="entry name" value="REPLICATION FACTOR C / DNA POLYMERASE III GAMMA-TAU SUBUNIT"/>
    <property type="match status" value="1"/>
</dbReference>
<dbReference type="Pfam" id="PF21429">
    <property type="entry name" value="Gp44_C"/>
    <property type="match status" value="1"/>
</dbReference>
<dbReference type="InterPro" id="IPR027417">
    <property type="entry name" value="P-loop_NTPase"/>
</dbReference>
<dbReference type="InterPro" id="IPR050238">
    <property type="entry name" value="DNA_Rep/Repair_Clamp_Loader"/>
</dbReference>
<dbReference type="SMART" id="SM00382">
    <property type="entry name" value="AAA"/>
    <property type="match status" value="1"/>
</dbReference>
<name>E5DPV1_9CAUD</name>
<dbReference type="CDD" id="cd00009">
    <property type="entry name" value="AAA"/>
    <property type="match status" value="1"/>
</dbReference>
<dbReference type="InterPro" id="IPR048817">
    <property type="entry name" value="Gp44_C"/>
</dbReference>
<keyword evidence="4" id="KW-0238">DNA-binding</keyword>
<sequence length="323" mass="36519">MTVTVTDPNEFMWEQKFRPNLISECVLPESDIERFKGIVASGRIPHILLYSKSPGTGKTTMARVLCNEIDAEVMFISGGKLRIDDLRNSLTAFACTTTQKPGGKVIIIDEGDNKGMKAVHEELRSWMEAYSFNCSVIMTCNHVEAIPAPLKSRFRQIEFGNPTDADKIRMMKEMILRCEKICEIEGVVVESRKAIAALVKMNFPDLRGTITTLDSYAKSGKIDEGVLTKATQATEDMNEVIEMLRTKKLGAIRAMIPKFTVDYDNFVTKLYERLFTEIKPAGLRVMIKLIAENQKYANDIPNMEIHLFDLLADLAFELETTWK</sequence>
<dbReference type="PANTHER" id="PTHR11669:SF20">
    <property type="entry name" value="REPLICATION FACTOR C SUBUNIT 4"/>
    <property type="match status" value="1"/>
</dbReference>
<feature type="domain" description="AAA+ ATPase" evidence="5">
    <location>
        <begin position="43"/>
        <end position="163"/>
    </location>
</feature>
<dbReference type="Pfam" id="PF00004">
    <property type="entry name" value="AAA"/>
    <property type="match status" value="1"/>
</dbReference>
<protein>
    <recommendedName>
        <fullName evidence="4">Sliding-clamp-loader large subunit</fullName>
        <ecNumber evidence="4">3.6.4.-</ecNumber>
    </recommendedName>
    <alternativeName>
        <fullName evidence="4">Clamp loader gp44 subunit</fullName>
    </alternativeName>
</protein>
<dbReference type="GO" id="GO:0003677">
    <property type="term" value="F:DNA binding"/>
    <property type="evidence" value="ECO:0007669"/>
    <property type="project" value="UniProtKB-UniRule"/>
</dbReference>
<dbReference type="GeneID" id="18559942"/>
<accession>E5DPV1</accession>
<evidence type="ECO:0000256" key="4">
    <source>
        <dbReference type="HAMAP-Rule" id="MF_04162"/>
    </source>
</evidence>
<reference evidence="6 7" key="1">
    <citation type="journal article" date="2010" name="Virol. J.">
        <title>Genomes of the T4-related bacteriophages as windows on microbial genome evolution.</title>
        <authorList>
            <person name="Petrov V.M."/>
            <person name="Ratnayaka S."/>
            <person name="Nolan J.M."/>
            <person name="Miller E.S."/>
            <person name="Karam J.D."/>
        </authorList>
    </citation>
    <scope>NUCLEOTIDE SEQUENCE [LARGE SCALE GENOMIC DNA]</scope>
</reference>
<keyword evidence="7" id="KW-1185">Reference proteome</keyword>
<dbReference type="EC" id="3.6.4.-" evidence="4"/>
<dbReference type="EMBL" id="GU396103">
    <property type="protein sequence ID" value="ADQ52737.1"/>
    <property type="molecule type" value="Genomic_DNA"/>
</dbReference>
<evidence type="ECO:0000256" key="1">
    <source>
        <dbReference type="ARBA" id="ARBA00022705"/>
    </source>
</evidence>
<evidence type="ECO:0000313" key="6">
    <source>
        <dbReference type="EMBL" id="ADQ52737.1"/>
    </source>
</evidence>
<dbReference type="InterPro" id="IPR003593">
    <property type="entry name" value="AAA+_ATPase"/>
</dbReference>
<gene>
    <name evidence="6" type="primary">44</name>
    <name evidence="6" type="ORF">PX29p018</name>
</gene>
<comment type="function">
    <text evidence="4">Forms the sliding-clamp-loader together with the small subunit. Functions as an ATPase enzyme. The clamp loader holds the clamp in an open conformation and places it onto the DNA. 4 ATP molecules must bind to the sliding-clamp-loader before the latter can open the sliding clamp. ATP hydrolysis triggers the detachment of the sliding clamp from the sliding-clamp-loader, freeing the sliding clamp to track along DNA.</text>
</comment>
<dbReference type="GO" id="GO:0016887">
    <property type="term" value="F:ATP hydrolysis activity"/>
    <property type="evidence" value="ECO:0007669"/>
    <property type="project" value="UniProtKB-UniRule"/>
</dbReference>
<evidence type="ECO:0000313" key="7">
    <source>
        <dbReference type="Proteomes" id="UP000008726"/>
    </source>
</evidence>
<keyword evidence="1" id="KW-0235">DNA replication</keyword>
<dbReference type="InterPro" id="IPR003959">
    <property type="entry name" value="ATPase_AAA_core"/>
</dbReference>
<dbReference type="GO" id="GO:0039693">
    <property type="term" value="P:viral DNA genome replication"/>
    <property type="evidence" value="ECO:0007669"/>
    <property type="project" value="UniProtKB-UniRule"/>
</dbReference>
<comment type="caution">
    <text evidence="4">Lacks conserved residue(s) required for the propagation of feature annotation.</text>
</comment>
<feature type="binding site" evidence="4">
    <location>
        <position position="207"/>
    </location>
    <ligand>
        <name>ATP</name>
        <dbReference type="ChEBI" id="CHEBI:30616"/>
    </ligand>
</feature>
<comment type="subunit">
    <text evidence="4">The sliding-clamp-loader consists of 4 large subunits and 1 small subunit. Interacts with the sliding clamp; this interaction allows the sliding-clamp-loader to open the sliding clamp. Part of the replicase complex that includes the DNA polymerase, the polymerase clamp, the clamp loader complex, the single-stranded DNA binding protein, the primase, the helicase and the helicase assembly factor.</text>
</comment>
<keyword evidence="3 4" id="KW-0067">ATP-binding</keyword>
<proteinExistence type="inferred from homology"/>
<dbReference type="InterPro" id="IPR048815">
    <property type="entry name" value="Gp44_lid"/>
</dbReference>
<dbReference type="InterPro" id="IPR046388">
    <property type="entry name" value="T4_Clamp_Loader_L"/>
</dbReference>
<comment type="similarity">
    <text evidence="4">Belongs to the Tevenvirinae sliding-clamp-loader large subunit family.</text>
</comment>
<dbReference type="RefSeq" id="YP_009011447.1">
    <property type="nucleotide sequence ID" value="NC_023688.1"/>
</dbReference>
<evidence type="ECO:0000256" key="3">
    <source>
        <dbReference type="ARBA" id="ARBA00022840"/>
    </source>
</evidence>